<dbReference type="EC" id="2.8.1.12" evidence="4"/>
<evidence type="ECO:0000313" key="7">
    <source>
        <dbReference type="Proteomes" id="UP000033483"/>
    </source>
</evidence>
<dbReference type="SUPFAM" id="SSF54690">
    <property type="entry name" value="Molybdopterin synthase subunit MoaE"/>
    <property type="match status" value="1"/>
</dbReference>
<comment type="subunit">
    <text evidence="4">Heterotetramer; composed of 2 small (MOCS2A) and 2 large (MOCS2B) subunits.</text>
</comment>
<accession>A0A0F4ZKS1</accession>
<sequence>MTTPQQDQIWEIKEDCCYVGLTHDPLSVEDCMTHVRSNQAGAIVVFVGTTRDSFEGKQVKELQYSAYNRMALPTMMSICHEMVERFQLKGISMVHRLGPVPIGQDSVVIAVSSPHRQAAWQAGEEALEQCKARVEIWKKEEFSSGEGVWRANRDGAAGEPVDSKEEETKADGNSQEKKETKEKLELDLSKFKRPQQQSPMGPVIRPRRLGERGHGAVVNPLLAKVGQDKDK</sequence>
<comment type="catalytic activity">
    <reaction evidence="4">
        <text>2 [molybdopterin-synthase sulfur-carrier protein]-C-terminal-Gly-aminoethanethioate + cyclic pyranopterin phosphate + H2O = molybdopterin + 2 [molybdopterin-synthase sulfur-carrier protein]-C-terminal Gly-Gly + 2 H(+)</text>
        <dbReference type="Rhea" id="RHEA:26333"/>
        <dbReference type="Rhea" id="RHEA-COMP:12202"/>
        <dbReference type="Rhea" id="RHEA-COMP:19907"/>
        <dbReference type="ChEBI" id="CHEBI:15377"/>
        <dbReference type="ChEBI" id="CHEBI:15378"/>
        <dbReference type="ChEBI" id="CHEBI:58698"/>
        <dbReference type="ChEBI" id="CHEBI:59648"/>
        <dbReference type="ChEBI" id="CHEBI:90778"/>
        <dbReference type="ChEBI" id="CHEBI:232372"/>
        <dbReference type="EC" id="2.8.1.12"/>
    </reaction>
</comment>
<evidence type="ECO:0000256" key="4">
    <source>
        <dbReference type="HAMAP-Rule" id="MF_03052"/>
    </source>
</evidence>
<dbReference type="HAMAP" id="MF_03052">
    <property type="entry name" value="MOC2B"/>
    <property type="match status" value="1"/>
</dbReference>
<dbReference type="GO" id="GO:0006777">
    <property type="term" value="P:Mo-molybdopterin cofactor biosynthetic process"/>
    <property type="evidence" value="ECO:0007669"/>
    <property type="project" value="UniProtKB-UniRule"/>
</dbReference>
<feature type="binding site" evidence="4">
    <location>
        <position position="131"/>
    </location>
    <ligand>
        <name>substrate</name>
    </ligand>
</feature>
<dbReference type="CDD" id="cd00756">
    <property type="entry name" value="MoaE"/>
    <property type="match status" value="1"/>
</dbReference>
<dbReference type="Gene3D" id="3.90.1170.40">
    <property type="entry name" value="Molybdopterin biosynthesis MoaE subunit"/>
    <property type="match status" value="1"/>
</dbReference>
<feature type="binding site" evidence="4">
    <location>
        <begin position="138"/>
        <end position="140"/>
    </location>
    <ligand>
        <name>substrate</name>
    </ligand>
</feature>
<protein>
    <recommendedName>
        <fullName evidence="4">Molybdopterin synthase catalytic subunit</fullName>
        <ecNumber evidence="4">2.8.1.12</ecNumber>
    </recommendedName>
    <alternativeName>
        <fullName evidence="4">Common component for nitrate reductase and xanthine dehydrogenase protein H</fullName>
    </alternativeName>
    <alternativeName>
        <fullName evidence="4">Molybdenum cofactor synthesis protein 2 large subunit</fullName>
    </alternativeName>
    <alternativeName>
        <fullName evidence="4">Molybdenum cofactor synthesis protein 2B</fullName>
        <shortName evidence="4">MOCS2B</shortName>
    </alternativeName>
</protein>
<comment type="caution">
    <text evidence="6">The sequence shown here is derived from an EMBL/GenBank/DDBJ whole genome shotgun (WGS) entry which is preliminary data.</text>
</comment>
<keyword evidence="7" id="KW-1185">Reference proteome</keyword>
<organism evidence="6 7">
    <name type="scientific">Thielaviopsis punctulata</name>
    <dbReference type="NCBI Taxonomy" id="72032"/>
    <lineage>
        <taxon>Eukaryota</taxon>
        <taxon>Fungi</taxon>
        <taxon>Dikarya</taxon>
        <taxon>Ascomycota</taxon>
        <taxon>Pezizomycotina</taxon>
        <taxon>Sordariomycetes</taxon>
        <taxon>Hypocreomycetidae</taxon>
        <taxon>Microascales</taxon>
        <taxon>Ceratocystidaceae</taxon>
        <taxon>Thielaviopsis</taxon>
    </lineage>
</organism>
<dbReference type="UniPathway" id="UPA00344"/>
<dbReference type="InterPro" id="IPR003448">
    <property type="entry name" value="Mopterin_biosynth_MoaE"/>
</dbReference>
<reference evidence="6 7" key="1">
    <citation type="submission" date="2015-03" db="EMBL/GenBank/DDBJ databases">
        <authorList>
            <person name="Radwan O."/>
            <person name="Al-Naeli F.A."/>
            <person name="Rendon G.A."/>
            <person name="Fields C."/>
        </authorList>
    </citation>
    <scope>NUCLEOTIDE SEQUENCE [LARGE SCALE GENOMIC DNA]</scope>
    <source>
        <strain evidence="6">CR-DP1</strain>
    </source>
</reference>
<feature type="binding site" evidence="4">
    <location>
        <begin position="115"/>
        <end position="116"/>
    </location>
    <ligand>
        <name>substrate</name>
    </ligand>
</feature>
<dbReference type="InterPro" id="IPR036563">
    <property type="entry name" value="MoaE_sf"/>
</dbReference>
<evidence type="ECO:0000256" key="1">
    <source>
        <dbReference type="ARBA" id="ARBA00022490"/>
    </source>
</evidence>
<evidence type="ECO:0000313" key="6">
    <source>
        <dbReference type="EMBL" id="KKA31199.1"/>
    </source>
</evidence>
<gene>
    <name evidence="4" type="primary">cnxH</name>
    <name evidence="6" type="ORF">TD95_000804</name>
</gene>
<dbReference type="EMBL" id="LAEV01000019">
    <property type="protein sequence ID" value="KKA31199.1"/>
    <property type="molecule type" value="Genomic_DNA"/>
</dbReference>
<comment type="pathway">
    <text evidence="4">Cofactor biosynthesis; molybdopterin biosynthesis.</text>
</comment>
<keyword evidence="1 4" id="KW-0963">Cytoplasm</keyword>
<proteinExistence type="inferred from homology"/>
<evidence type="ECO:0000256" key="3">
    <source>
        <dbReference type="ARBA" id="ARBA00023150"/>
    </source>
</evidence>
<keyword evidence="3 4" id="KW-0501">Molybdenum cofactor biosynthesis</keyword>
<dbReference type="AlphaFoldDB" id="A0A0F4ZKS1"/>
<dbReference type="InterPro" id="IPR028888">
    <property type="entry name" value="MOCS2B_euk"/>
</dbReference>
<comment type="function">
    <text evidence="4">Catalytic subunit of the molybdopterin synthase complex, a complex that catalyzes the conversion of precursor Z into molybdopterin. Acts by mediating the incorporation of 2 sulfur atoms from thiocarboxylated MOCS2A into precursor Z to generate a dithiolene group.</text>
</comment>
<comment type="similarity">
    <text evidence="4">Belongs to the MoaE family. MOCS2B subfamily.</text>
</comment>
<dbReference type="Pfam" id="PF02391">
    <property type="entry name" value="MoaE"/>
    <property type="match status" value="1"/>
</dbReference>
<dbReference type="GO" id="GO:1990140">
    <property type="term" value="C:molybdopterin synthase complex"/>
    <property type="evidence" value="ECO:0007669"/>
    <property type="project" value="UniProtKB-UniRule"/>
</dbReference>
<feature type="region of interest" description="Disordered" evidence="5">
    <location>
        <begin position="147"/>
        <end position="231"/>
    </location>
</feature>
<name>A0A0F4ZKS1_9PEZI</name>
<evidence type="ECO:0000256" key="2">
    <source>
        <dbReference type="ARBA" id="ARBA00022679"/>
    </source>
</evidence>
<evidence type="ECO:0000256" key="5">
    <source>
        <dbReference type="SAM" id="MobiDB-lite"/>
    </source>
</evidence>
<comment type="subcellular location">
    <subcellularLocation>
        <location evidence="4">Cytoplasm</location>
    </subcellularLocation>
</comment>
<dbReference type="Proteomes" id="UP000033483">
    <property type="component" value="Unassembled WGS sequence"/>
</dbReference>
<feature type="compositionally biased region" description="Basic and acidic residues" evidence="5">
    <location>
        <begin position="161"/>
        <end position="190"/>
    </location>
</feature>
<dbReference type="OrthoDB" id="5531344at2759"/>
<dbReference type="GO" id="GO:0030366">
    <property type="term" value="F:molybdopterin synthase activity"/>
    <property type="evidence" value="ECO:0007669"/>
    <property type="project" value="UniProtKB-UniRule"/>
</dbReference>
<keyword evidence="2 4" id="KW-0808">Transferase</keyword>
<dbReference type="PANTHER" id="PTHR23404">
    <property type="entry name" value="MOLYBDOPTERIN SYNTHASE RELATED"/>
    <property type="match status" value="1"/>
</dbReference>
<dbReference type="FunFam" id="3.90.1170.40:FF:000003">
    <property type="entry name" value="Molybdopterin converting factor subunit 2"/>
    <property type="match status" value="1"/>
</dbReference>